<reference evidence="1 2" key="1">
    <citation type="submission" date="2024-09" db="EMBL/GenBank/DDBJ databases">
        <title>Chromosome-scale assembly of Riccia fluitans.</title>
        <authorList>
            <person name="Paukszto L."/>
            <person name="Sawicki J."/>
            <person name="Karawczyk K."/>
            <person name="Piernik-Szablinska J."/>
            <person name="Szczecinska M."/>
            <person name="Mazdziarz M."/>
        </authorList>
    </citation>
    <scope>NUCLEOTIDE SEQUENCE [LARGE SCALE GENOMIC DNA]</scope>
    <source>
        <strain evidence="1">Rf_01</strain>
        <tissue evidence="1">Aerial parts of the thallus</tissue>
    </source>
</reference>
<dbReference type="Proteomes" id="UP001605036">
    <property type="component" value="Unassembled WGS sequence"/>
</dbReference>
<keyword evidence="2" id="KW-1185">Reference proteome</keyword>
<evidence type="ECO:0008006" key="3">
    <source>
        <dbReference type="Google" id="ProtNLM"/>
    </source>
</evidence>
<dbReference type="PANTHER" id="PTHR19446">
    <property type="entry name" value="REVERSE TRANSCRIPTASES"/>
    <property type="match status" value="1"/>
</dbReference>
<organism evidence="1 2">
    <name type="scientific">Riccia fluitans</name>
    <dbReference type="NCBI Taxonomy" id="41844"/>
    <lineage>
        <taxon>Eukaryota</taxon>
        <taxon>Viridiplantae</taxon>
        <taxon>Streptophyta</taxon>
        <taxon>Embryophyta</taxon>
        <taxon>Marchantiophyta</taxon>
        <taxon>Marchantiopsida</taxon>
        <taxon>Marchantiidae</taxon>
        <taxon>Marchantiales</taxon>
        <taxon>Ricciaceae</taxon>
        <taxon>Riccia</taxon>
    </lineage>
</organism>
<dbReference type="AlphaFoldDB" id="A0ABD1XX23"/>
<name>A0ABD1XX23_9MARC</name>
<evidence type="ECO:0000313" key="2">
    <source>
        <dbReference type="Proteomes" id="UP001605036"/>
    </source>
</evidence>
<gene>
    <name evidence="1" type="ORF">R1flu_025199</name>
</gene>
<proteinExistence type="predicted"/>
<evidence type="ECO:0000313" key="1">
    <source>
        <dbReference type="EMBL" id="KAL2613507.1"/>
    </source>
</evidence>
<accession>A0ABD1XX23</accession>
<sequence length="100" mass="11480">MKSLLLGKSPGEDGLSVEVLWELWEEIGPYCLQFIHEAWHNKQIGNFNTGAIIKLLPKNEKKEELCNWHPISLLNLAYKLVEHILAKCLKSIISKLVDEE</sequence>
<protein>
    <recommendedName>
        <fullName evidence="3">Reverse transcriptase</fullName>
    </recommendedName>
</protein>
<comment type="caution">
    <text evidence="1">The sequence shown here is derived from an EMBL/GenBank/DDBJ whole genome shotgun (WGS) entry which is preliminary data.</text>
</comment>
<dbReference type="EMBL" id="JBHFFA010000007">
    <property type="protein sequence ID" value="KAL2613507.1"/>
    <property type="molecule type" value="Genomic_DNA"/>
</dbReference>